<comment type="caution">
    <text evidence="1">The sequence shown here is derived from an EMBL/GenBank/DDBJ whole genome shotgun (WGS) entry which is preliminary data.</text>
</comment>
<gene>
    <name evidence="1" type="ORF">HMI49_15250</name>
</gene>
<accession>A0A7Y4KIQ9</accession>
<dbReference type="EMBL" id="JABFJV010000074">
    <property type="protein sequence ID" value="NOK34556.1"/>
    <property type="molecule type" value="Genomic_DNA"/>
</dbReference>
<protein>
    <recommendedName>
        <fullName evidence="3">Apea-like HEPN domain-containing protein</fullName>
    </recommendedName>
</protein>
<proteinExistence type="predicted"/>
<keyword evidence="2" id="KW-1185">Reference proteome</keyword>
<dbReference type="Proteomes" id="UP000563426">
    <property type="component" value="Unassembled WGS sequence"/>
</dbReference>
<dbReference type="AlphaFoldDB" id="A0A7Y4KIQ9"/>
<organism evidence="1 2">
    <name type="scientific">Corallococcus exercitus</name>
    <dbReference type="NCBI Taxonomy" id="2316736"/>
    <lineage>
        <taxon>Bacteria</taxon>
        <taxon>Pseudomonadati</taxon>
        <taxon>Myxococcota</taxon>
        <taxon>Myxococcia</taxon>
        <taxon>Myxococcales</taxon>
        <taxon>Cystobacterineae</taxon>
        <taxon>Myxococcaceae</taxon>
        <taxon>Corallococcus</taxon>
    </lineage>
</organism>
<sequence length="472" mass="53642">MHEALDSRLRRLSLKHVDGPPLGRLETALRNLALEVSLYIAFREPLPLHLRQYAAKPVPGESAVHGDLGGIRTVQRHDARSLFLSLRQHGMEELHSLDDLARLLLDAPAEWAALLPLPSNEATARDLRSLRHIAWECFAGEYIRDYLWLVEDPKQFDQNVARFLFERLVNRIAHGRRRHHRITPLYGLRLDGREVLLSPRVRLRPATDFERHLWLNPDDLHSDIPVRGLEVLGLVSVIECEESDEEAQGISPLFNLLNPQMSALEAAAVASLKLMADPSAVEEVIQPAFMERRSEGSIYEYQQRCSLMSRPGHSHGGGLPLDGKQRQQLQSLFERIHPLFDAKGSQKLSAAERSLGVALTRWLLSFHRGEPKDWLIDCWVALEGLFTQRGEAQLTEKCATRISQELEQLGAGSANQLYKEVRASYQCRCEIVHGEREVKWDYSRHAWGTRRHLSLILRHRLLRTPGGAATTA</sequence>
<reference evidence="1 2" key="1">
    <citation type="submission" date="2020-05" db="EMBL/GenBank/DDBJ databases">
        <authorList>
            <person name="Whitworth D."/>
        </authorList>
    </citation>
    <scope>NUCLEOTIDE SEQUENCE [LARGE SCALE GENOMIC DNA]</scope>
    <source>
        <strain evidence="1 2">AB043B</strain>
    </source>
</reference>
<evidence type="ECO:0000313" key="1">
    <source>
        <dbReference type="EMBL" id="NOK34556.1"/>
    </source>
</evidence>
<evidence type="ECO:0008006" key="3">
    <source>
        <dbReference type="Google" id="ProtNLM"/>
    </source>
</evidence>
<name>A0A7Y4KIQ9_9BACT</name>
<evidence type="ECO:0000313" key="2">
    <source>
        <dbReference type="Proteomes" id="UP000563426"/>
    </source>
</evidence>
<dbReference type="RefSeq" id="WP_171435621.1">
    <property type="nucleotide sequence ID" value="NZ_JABFJV010000074.1"/>
</dbReference>